<evidence type="ECO:0000256" key="3">
    <source>
        <dbReference type="ARBA" id="ARBA00022723"/>
    </source>
</evidence>
<dbReference type="AlphaFoldDB" id="A0A097IER9"/>
<dbReference type="eggNOG" id="COG2132">
    <property type="taxonomic scope" value="Bacteria"/>
</dbReference>
<dbReference type="Pfam" id="PF07731">
    <property type="entry name" value="Cu-oxidase_2"/>
    <property type="match status" value="1"/>
</dbReference>
<evidence type="ECO:0000256" key="6">
    <source>
        <dbReference type="ARBA" id="ARBA00041027"/>
    </source>
</evidence>
<dbReference type="InterPro" id="IPR006311">
    <property type="entry name" value="TAT_signal"/>
</dbReference>
<dbReference type="InterPro" id="IPR011706">
    <property type="entry name" value="Cu-oxidase_C"/>
</dbReference>
<keyword evidence="3" id="KW-0479">Metal-binding</keyword>
<dbReference type="RefSeq" id="WP_018021860.1">
    <property type="nucleotide sequence ID" value="NZ_AQUX01000004.1"/>
</dbReference>
<keyword evidence="14" id="KW-1185">Reference proteome</keyword>
<organism evidence="13 14">
    <name type="scientific">Corynebacterium doosanense CAU 212 = DSM 45436</name>
    <dbReference type="NCBI Taxonomy" id="558173"/>
    <lineage>
        <taxon>Bacteria</taxon>
        <taxon>Bacillati</taxon>
        <taxon>Actinomycetota</taxon>
        <taxon>Actinomycetes</taxon>
        <taxon>Mycobacteriales</taxon>
        <taxon>Corynebacteriaceae</taxon>
        <taxon>Corynebacterium</taxon>
    </lineage>
</organism>
<comment type="similarity">
    <text evidence="1">Belongs to the multicopper oxidase family.</text>
</comment>
<dbReference type="EC" id="1.16.3.4" evidence="5"/>
<dbReference type="PANTHER" id="PTHR48267:SF1">
    <property type="entry name" value="BILIRUBIN OXIDASE"/>
    <property type="match status" value="1"/>
</dbReference>
<name>A0A097IER9_9CORY</name>
<keyword evidence="10" id="KW-0732">Signal</keyword>
<dbReference type="InterPro" id="IPR045087">
    <property type="entry name" value="Cu-oxidase_fam"/>
</dbReference>
<dbReference type="EMBL" id="CP006764">
    <property type="protein sequence ID" value="AIT60623.1"/>
    <property type="molecule type" value="Genomic_DNA"/>
</dbReference>
<evidence type="ECO:0000313" key="13">
    <source>
        <dbReference type="EMBL" id="AIT60623.1"/>
    </source>
</evidence>
<dbReference type="InterPro" id="IPR002355">
    <property type="entry name" value="Cu_oxidase_Cu_BS"/>
</dbReference>
<dbReference type="InterPro" id="IPR011707">
    <property type="entry name" value="Cu-oxidase-like_N"/>
</dbReference>
<feature type="chain" id="PRO_5001931022" description="Multicopper oxidase CueO" evidence="10">
    <location>
        <begin position="24"/>
        <end position="501"/>
    </location>
</feature>
<feature type="domain" description="Plastocyanin-like" evidence="12">
    <location>
        <begin position="66"/>
        <end position="178"/>
    </location>
</feature>
<evidence type="ECO:0000256" key="9">
    <source>
        <dbReference type="ARBA" id="ARBA00048092"/>
    </source>
</evidence>
<dbReference type="OrthoDB" id="345021at2"/>
<dbReference type="Gene3D" id="2.60.40.420">
    <property type="entry name" value="Cupredoxins - blue copper proteins"/>
    <property type="match status" value="3"/>
</dbReference>
<protein>
    <recommendedName>
        <fullName evidence="6">Multicopper oxidase CueO</fullName>
        <ecNumber evidence="5">1.16.3.4</ecNumber>
    </recommendedName>
    <alternativeName>
        <fullName evidence="7">Copper efflux oxidase</fullName>
    </alternativeName>
    <alternativeName>
        <fullName evidence="8">Cuprous oxidase</fullName>
    </alternativeName>
</protein>
<evidence type="ECO:0000259" key="11">
    <source>
        <dbReference type="Pfam" id="PF07731"/>
    </source>
</evidence>
<keyword evidence="4" id="KW-0560">Oxidoreductase</keyword>
<comment type="catalytic activity">
    <reaction evidence="9">
        <text>4 Cu(+) + O2 + 4 H(+) = 4 Cu(2+) + 2 H2O</text>
        <dbReference type="Rhea" id="RHEA:30083"/>
        <dbReference type="ChEBI" id="CHEBI:15377"/>
        <dbReference type="ChEBI" id="CHEBI:15378"/>
        <dbReference type="ChEBI" id="CHEBI:15379"/>
        <dbReference type="ChEBI" id="CHEBI:29036"/>
        <dbReference type="ChEBI" id="CHEBI:49552"/>
        <dbReference type="EC" id="1.16.3.4"/>
    </reaction>
    <physiologicalReaction direction="left-to-right" evidence="9">
        <dbReference type="Rhea" id="RHEA:30084"/>
    </physiologicalReaction>
</comment>
<evidence type="ECO:0000256" key="2">
    <source>
        <dbReference type="ARBA" id="ARBA00011245"/>
    </source>
</evidence>
<evidence type="ECO:0000256" key="7">
    <source>
        <dbReference type="ARBA" id="ARBA00042896"/>
    </source>
</evidence>
<dbReference type="Proteomes" id="UP000029914">
    <property type="component" value="Chromosome"/>
</dbReference>
<dbReference type="CDD" id="cd04232">
    <property type="entry name" value="CuRO_1_CueO_FtsP"/>
    <property type="match status" value="1"/>
</dbReference>
<dbReference type="PROSITE" id="PS51257">
    <property type="entry name" value="PROKAR_LIPOPROTEIN"/>
    <property type="match status" value="1"/>
</dbReference>
<dbReference type="GO" id="GO:0016491">
    <property type="term" value="F:oxidoreductase activity"/>
    <property type="evidence" value="ECO:0007669"/>
    <property type="project" value="UniProtKB-KW"/>
</dbReference>
<evidence type="ECO:0000256" key="1">
    <source>
        <dbReference type="ARBA" id="ARBA00010609"/>
    </source>
</evidence>
<gene>
    <name evidence="13" type="ORF">CDOO_04665</name>
</gene>
<reference evidence="13 14" key="1">
    <citation type="submission" date="2013-09" db="EMBL/GenBank/DDBJ databases">
        <title>Complete genome sequence of Corynebacterium doosanense CAU 212(T) (=DSM 45436(T)), isolated from activated sludge.</title>
        <authorList>
            <person name="Schaffert L."/>
            <person name="Albersmeier A."/>
            <person name="Kalinowski J."/>
            <person name="Ruckert C."/>
        </authorList>
    </citation>
    <scope>NUCLEOTIDE SEQUENCE [LARGE SCALE GENOMIC DNA]</scope>
    <source>
        <strain evidence="13 14">CAU 212</strain>
    </source>
</reference>
<dbReference type="PROSITE" id="PS51318">
    <property type="entry name" value="TAT"/>
    <property type="match status" value="1"/>
</dbReference>
<comment type="subunit">
    <text evidence="2">Monomer.</text>
</comment>
<evidence type="ECO:0000256" key="5">
    <source>
        <dbReference type="ARBA" id="ARBA00038978"/>
    </source>
</evidence>
<dbReference type="PANTHER" id="PTHR48267">
    <property type="entry name" value="CUPREDOXIN SUPERFAMILY PROTEIN"/>
    <property type="match status" value="1"/>
</dbReference>
<feature type="domain" description="Plastocyanin-like" evidence="11">
    <location>
        <begin position="373"/>
        <end position="487"/>
    </location>
</feature>
<dbReference type="GO" id="GO:0005507">
    <property type="term" value="F:copper ion binding"/>
    <property type="evidence" value="ECO:0007669"/>
    <property type="project" value="InterPro"/>
</dbReference>
<dbReference type="Pfam" id="PF07732">
    <property type="entry name" value="Cu-oxidase_3"/>
    <property type="match status" value="1"/>
</dbReference>
<dbReference type="InterPro" id="IPR008972">
    <property type="entry name" value="Cupredoxin"/>
</dbReference>
<evidence type="ECO:0000256" key="4">
    <source>
        <dbReference type="ARBA" id="ARBA00023002"/>
    </source>
</evidence>
<dbReference type="PROSITE" id="PS00080">
    <property type="entry name" value="MULTICOPPER_OXIDASE2"/>
    <property type="match status" value="1"/>
</dbReference>
<evidence type="ECO:0000256" key="10">
    <source>
        <dbReference type="SAM" id="SignalP"/>
    </source>
</evidence>
<dbReference type="KEGG" id="cdo:CDOO_04665"/>
<evidence type="ECO:0000313" key="14">
    <source>
        <dbReference type="Proteomes" id="UP000029914"/>
    </source>
</evidence>
<sequence>MGTFGRRAFIRGAVVLLGSAALASCTRPEQPEPAGQDSEPRALPIPPVLEGSLVDGVRVFDLSAQAGAAELLAGVSTPTWGFNGPHMGPTLLMRRGEQVRMQVTNDLDEMTAVHWHGMKLPAKADGGPHSPIEPGDTWTAEFTVDQPAATLWYHPHPHMKTALHCYRGLAGALLIDDPVTDSLALPHAYGVDDIPVVITDQKFTEDGHLDEVIDPDLGLMGTTPLINGQANVKLDAQARRLRLRVLNGAGMRFYNVAFSDGRPFSIVATDSGLLSEPVEVEYALLGPAERVEIIVDLEPGEEVTLRSEPLSGNFGIPEGNDKAPDFGFQHSFDLLAITGPEGGDAPGELPAKLDPAAAAVPSVDRAPEREFLLNTFQINGLTMDMERVDVEIDHDGPEVWAVTNENPDWPHNFHIHDARFRVLELTGTDVAQVGTYGWKDTVAIPPGATVRLAVEFGHFPDPTIPYMYHCHMLLHEDQGMMGQFVIVEPGEGAELGHMGHH</sequence>
<evidence type="ECO:0000259" key="12">
    <source>
        <dbReference type="Pfam" id="PF07732"/>
    </source>
</evidence>
<feature type="signal peptide" evidence="10">
    <location>
        <begin position="1"/>
        <end position="23"/>
    </location>
</feature>
<dbReference type="CDD" id="cd13890">
    <property type="entry name" value="CuRO_3_CueO_FtsP"/>
    <property type="match status" value="1"/>
</dbReference>
<evidence type="ECO:0000256" key="8">
    <source>
        <dbReference type="ARBA" id="ARBA00043090"/>
    </source>
</evidence>
<accession>A0A097IER9</accession>
<proteinExistence type="inferred from homology"/>
<dbReference type="STRING" id="558173.CDOO_04665"/>
<dbReference type="HOGENOM" id="CLU_009100_2_4_11"/>
<dbReference type="SUPFAM" id="SSF49503">
    <property type="entry name" value="Cupredoxins"/>
    <property type="match status" value="3"/>
</dbReference>